<evidence type="ECO:0000259" key="2">
    <source>
        <dbReference type="Pfam" id="PF08550"/>
    </source>
</evidence>
<feature type="domain" description="Nitrogen regulatory protein areA GATA-like" evidence="2">
    <location>
        <begin position="163"/>
        <end position="190"/>
    </location>
</feature>
<dbReference type="OrthoDB" id="5563539at2759"/>
<dbReference type="AlphaFoldDB" id="A0A2T3ZCA1"/>
<dbReference type="Pfam" id="PF08550">
    <property type="entry name" value="GATA_AreA"/>
    <property type="match status" value="1"/>
</dbReference>
<dbReference type="GO" id="GO:0005773">
    <property type="term" value="C:vacuole"/>
    <property type="evidence" value="ECO:0007669"/>
    <property type="project" value="GOC"/>
</dbReference>
<proteinExistence type="predicted"/>
<protein>
    <recommendedName>
        <fullName evidence="2">Nitrogen regulatory protein areA GATA-like domain-containing protein</fullName>
    </recommendedName>
</protein>
<keyword evidence="1" id="KW-1133">Transmembrane helix</keyword>
<feature type="transmembrane region" description="Helical" evidence="1">
    <location>
        <begin position="20"/>
        <end position="40"/>
    </location>
</feature>
<evidence type="ECO:0000256" key="1">
    <source>
        <dbReference type="SAM" id="Phobius"/>
    </source>
</evidence>
<organism evidence="3 4">
    <name type="scientific">Trichoderma asperellum (strain ATCC 204424 / CBS 433.97 / NBRC 101777)</name>
    <dbReference type="NCBI Taxonomy" id="1042311"/>
    <lineage>
        <taxon>Eukaryota</taxon>
        <taxon>Fungi</taxon>
        <taxon>Dikarya</taxon>
        <taxon>Ascomycota</taxon>
        <taxon>Pezizomycotina</taxon>
        <taxon>Sordariomycetes</taxon>
        <taxon>Hypocreomycetidae</taxon>
        <taxon>Hypocreales</taxon>
        <taxon>Hypocreaceae</taxon>
        <taxon>Trichoderma</taxon>
    </lineage>
</organism>
<dbReference type="PANTHER" id="PTHR28051:SF1">
    <property type="entry name" value="PROTEIN MTL1-RELATED"/>
    <property type="match status" value="1"/>
</dbReference>
<keyword evidence="1" id="KW-0472">Membrane</keyword>
<keyword evidence="1" id="KW-0812">Transmembrane</keyword>
<name>A0A2T3ZCA1_TRIA4</name>
<keyword evidence="4" id="KW-1185">Reference proteome</keyword>
<dbReference type="STRING" id="1042311.A0A2T3ZCA1"/>
<dbReference type="GO" id="GO:0042149">
    <property type="term" value="P:cellular response to glucose starvation"/>
    <property type="evidence" value="ECO:0007669"/>
    <property type="project" value="TreeGrafter"/>
</dbReference>
<accession>A0A2T3ZCA1</accession>
<dbReference type="InterPro" id="IPR013860">
    <property type="entry name" value="AreA_GATA"/>
</dbReference>
<dbReference type="EMBL" id="KZ679260">
    <property type="protein sequence ID" value="PTB42435.1"/>
    <property type="molecule type" value="Genomic_DNA"/>
</dbReference>
<gene>
    <name evidence="3" type="ORF">M441DRAFT_88853</name>
</gene>
<dbReference type="InterPro" id="IPR052292">
    <property type="entry name" value="Glucose_repression_reg"/>
</dbReference>
<reference evidence="3 4" key="1">
    <citation type="submission" date="2016-07" db="EMBL/GenBank/DDBJ databases">
        <title>Multiple horizontal gene transfer events from other fungi enriched the ability of initially mycotrophic Trichoderma (Ascomycota) to feed on dead plant biomass.</title>
        <authorList>
            <consortium name="DOE Joint Genome Institute"/>
            <person name="Aerts A."/>
            <person name="Atanasova L."/>
            <person name="Chenthamara K."/>
            <person name="Zhang J."/>
            <person name="Grujic M."/>
            <person name="Henrissat B."/>
            <person name="Kuo A."/>
            <person name="Salamov A."/>
            <person name="Lipzen A."/>
            <person name="Labutti K."/>
            <person name="Barry K."/>
            <person name="Miao Y."/>
            <person name="Rahimi M.J."/>
            <person name="Shen Q."/>
            <person name="Grigoriev I.V."/>
            <person name="Kubicek C.P."/>
            <person name="Druzhinina I.S."/>
        </authorList>
    </citation>
    <scope>NUCLEOTIDE SEQUENCE [LARGE SCALE GENOMIC DNA]</scope>
    <source>
        <strain evidence="3 4">CBS 433.97</strain>
    </source>
</reference>
<sequence>MCHSNPHFVQNGLGFEEYEAGFWSHIMVAVPLLVAILTLWPTFTGTADAKKATELAKWTAIKDFIEFCQSRRRVLSTPLLSVLDSLNTAQILQPTSIAHSTGLEVTDHAPRRRLVGSDSERWLHSVSLDSCDRTEDDNGITLQPERQVDYLSHVWQEADLHQSWRHVQSQKTNYENAARLENAAWRSWTKFRNNLPTILPNVIKWSKDDDITWLYGPLQLRTTGLYALKSNASREKQEIIQKGELTKRDATLQAEEDDQYETVCGQLGLDGAATQISRQTFQQAGNLKHGRYFGGSFNRNISIQAGPKEVRFKEEFE</sequence>
<evidence type="ECO:0000313" key="4">
    <source>
        <dbReference type="Proteomes" id="UP000240493"/>
    </source>
</evidence>
<dbReference type="GO" id="GO:0007039">
    <property type="term" value="P:protein catabolic process in the vacuole"/>
    <property type="evidence" value="ECO:0007669"/>
    <property type="project" value="TreeGrafter"/>
</dbReference>
<dbReference type="PANTHER" id="PTHR28051">
    <property type="entry name" value="PROTEIN MTL1-RELATED"/>
    <property type="match status" value="1"/>
</dbReference>
<evidence type="ECO:0000313" key="3">
    <source>
        <dbReference type="EMBL" id="PTB42435.1"/>
    </source>
</evidence>
<dbReference type="Proteomes" id="UP000240493">
    <property type="component" value="Unassembled WGS sequence"/>
</dbReference>